<evidence type="ECO:0000313" key="1">
    <source>
        <dbReference type="EnsemblMetazoa" id="MESCA002875-PA"/>
    </source>
</evidence>
<evidence type="ECO:0000313" key="2">
    <source>
        <dbReference type="Proteomes" id="UP000015102"/>
    </source>
</evidence>
<proteinExistence type="predicted"/>
<dbReference type="EMBL" id="CAQQ02045158">
    <property type="status" value="NOT_ANNOTATED_CDS"/>
    <property type="molecule type" value="Genomic_DNA"/>
</dbReference>
<dbReference type="HOGENOM" id="CLU_2608752_0_0_1"/>
<reference evidence="2" key="1">
    <citation type="submission" date="2013-02" db="EMBL/GenBank/DDBJ databases">
        <authorList>
            <person name="Hughes D."/>
        </authorList>
    </citation>
    <scope>NUCLEOTIDE SEQUENCE</scope>
    <source>
        <strain>Durham</strain>
        <strain evidence="2">NC isolate 2 -- Noor lab</strain>
    </source>
</reference>
<name>T1GHH4_MEGSC</name>
<dbReference type="Proteomes" id="UP000015102">
    <property type="component" value="Unassembled WGS sequence"/>
</dbReference>
<organism evidence="1 2">
    <name type="scientific">Megaselia scalaris</name>
    <name type="common">Humpbacked fly</name>
    <name type="synonym">Phora scalaris</name>
    <dbReference type="NCBI Taxonomy" id="36166"/>
    <lineage>
        <taxon>Eukaryota</taxon>
        <taxon>Metazoa</taxon>
        <taxon>Ecdysozoa</taxon>
        <taxon>Arthropoda</taxon>
        <taxon>Hexapoda</taxon>
        <taxon>Insecta</taxon>
        <taxon>Pterygota</taxon>
        <taxon>Neoptera</taxon>
        <taxon>Endopterygota</taxon>
        <taxon>Diptera</taxon>
        <taxon>Brachycera</taxon>
        <taxon>Muscomorpha</taxon>
        <taxon>Platypezoidea</taxon>
        <taxon>Phoridae</taxon>
        <taxon>Megaseliini</taxon>
        <taxon>Megaselia</taxon>
    </lineage>
</organism>
<sequence>MNQIEWSVVHLIVVNAGTRLQSGCSRRYLSSISLIEKYFVEKKRAFFSNSIEQFYVKTQEHHPKATSNTTKAIQISSPS</sequence>
<accession>T1GHH4</accession>
<reference evidence="1" key="2">
    <citation type="submission" date="2015-06" db="UniProtKB">
        <authorList>
            <consortium name="EnsemblMetazoa"/>
        </authorList>
    </citation>
    <scope>IDENTIFICATION</scope>
</reference>
<keyword evidence="2" id="KW-1185">Reference proteome</keyword>
<protein>
    <submittedName>
        <fullName evidence="1">Uncharacterized protein</fullName>
    </submittedName>
</protein>
<dbReference type="AlphaFoldDB" id="T1GHH4"/>
<dbReference type="EnsemblMetazoa" id="MESCA002875-RA">
    <property type="protein sequence ID" value="MESCA002875-PA"/>
    <property type="gene ID" value="MESCA002875"/>
</dbReference>